<sequence>MSNEDTLQNKVSQFSFFTGNTDSFFYFHRRVYGDYIRHWQDIKELNIAFIKLDKGDRLNK</sequence>
<evidence type="ECO:0000313" key="1">
    <source>
        <dbReference type="EMBL" id="NHB97244.1"/>
    </source>
</evidence>
<name>A0A7X5QN56_9GAMM</name>
<accession>A0A7X5QN56</accession>
<evidence type="ECO:0000313" key="2">
    <source>
        <dbReference type="Proteomes" id="UP000547931"/>
    </source>
</evidence>
<dbReference type="EMBL" id="PUJV01000013">
    <property type="protein sequence ID" value="NHB97244.1"/>
    <property type="molecule type" value="Genomic_DNA"/>
</dbReference>
<gene>
    <name evidence="1" type="ORF">C5470_12850</name>
</gene>
<comment type="caution">
    <text evidence="1">The sequence shown here is derived from an EMBL/GenBank/DDBJ whole genome shotgun (WGS) entry which is preliminary data.</text>
</comment>
<dbReference type="AlphaFoldDB" id="A0A7X5QN56"/>
<reference evidence="1 2" key="1">
    <citation type="submission" date="2018-02" db="EMBL/GenBank/DDBJ databases">
        <authorList>
            <person name="Machado R.A."/>
        </authorList>
    </citation>
    <scope>NUCLEOTIDE SEQUENCE [LARGE SCALE GENOMIC DNA]</scope>
    <source>
        <strain evidence="1 2">DSM 23271</strain>
    </source>
</reference>
<dbReference type="Proteomes" id="UP000547931">
    <property type="component" value="Unassembled WGS sequence"/>
</dbReference>
<proteinExistence type="predicted"/>
<organism evidence="1 2">
    <name type="scientific">Photorhabdus stackebrandtii</name>
    <dbReference type="NCBI Taxonomy" id="1123042"/>
    <lineage>
        <taxon>Bacteria</taxon>
        <taxon>Pseudomonadati</taxon>
        <taxon>Pseudomonadota</taxon>
        <taxon>Gammaproteobacteria</taxon>
        <taxon>Enterobacterales</taxon>
        <taxon>Morganellaceae</taxon>
        <taxon>Photorhabdus</taxon>
    </lineage>
</organism>
<keyword evidence="2" id="KW-1185">Reference proteome</keyword>
<protein>
    <submittedName>
        <fullName evidence="1">Uncharacterized protein</fullName>
    </submittedName>
</protein>